<keyword evidence="15" id="KW-1185">Reference proteome</keyword>
<dbReference type="NCBIfam" id="TIGR02970">
    <property type="entry name" value="succ_dehyd_cytB"/>
    <property type="match status" value="1"/>
</dbReference>
<evidence type="ECO:0000256" key="9">
    <source>
        <dbReference type="ARBA" id="ARBA00023004"/>
    </source>
</evidence>
<dbReference type="OrthoDB" id="9799441at2"/>
<keyword evidence="5 12" id="KW-0349">Heme</keyword>
<comment type="caution">
    <text evidence="14">The sequence shown here is derived from an EMBL/GenBank/DDBJ whole genome shotgun (WGS) entry which is preliminary data.</text>
</comment>
<comment type="similarity">
    <text evidence="3">Belongs to the cytochrome b560 family.</text>
</comment>
<evidence type="ECO:0000256" key="3">
    <source>
        <dbReference type="ARBA" id="ARBA00007244"/>
    </source>
</evidence>
<keyword evidence="8 13" id="KW-1133">Transmembrane helix</keyword>
<comment type="subcellular location">
    <subcellularLocation>
        <location evidence="2">Membrane</location>
        <topology evidence="2">Multi-pass membrane protein</topology>
    </subcellularLocation>
</comment>
<reference evidence="14 15" key="1">
    <citation type="submission" date="2019-04" db="EMBL/GenBank/DDBJ databases">
        <title>Natronospirillum operosus gen. nov., sp. nov., a haloalkaliphilic satellite isolated from decaying biomass of laboratory culture of cyanobacterium Geitlerinema sp. and proposal of Natronospirillaceae fam. nov. and Saccharospirillaceae fam. nov.</title>
        <authorList>
            <person name="Kevbrin V."/>
            <person name="Boltyanskaya Y."/>
            <person name="Koziaeva V."/>
            <person name="Grouzdev D.S."/>
            <person name="Park M."/>
            <person name="Cho J."/>
        </authorList>
    </citation>
    <scope>NUCLEOTIDE SEQUENCE [LARGE SCALE GENOMIC DNA]</scope>
    <source>
        <strain evidence="14 15">G-116</strain>
    </source>
</reference>
<dbReference type="CDD" id="cd03499">
    <property type="entry name" value="SQR_TypeC_SdhC"/>
    <property type="match status" value="1"/>
</dbReference>
<evidence type="ECO:0000256" key="12">
    <source>
        <dbReference type="PIRSR" id="PIRSR000178-1"/>
    </source>
</evidence>
<evidence type="ECO:0000313" key="15">
    <source>
        <dbReference type="Proteomes" id="UP000297475"/>
    </source>
</evidence>
<evidence type="ECO:0000256" key="13">
    <source>
        <dbReference type="SAM" id="Phobius"/>
    </source>
</evidence>
<evidence type="ECO:0000256" key="5">
    <source>
        <dbReference type="ARBA" id="ARBA00022617"/>
    </source>
</evidence>
<dbReference type="InterPro" id="IPR014314">
    <property type="entry name" value="Succ_DH_cytb556"/>
</dbReference>
<dbReference type="EMBL" id="SRMF01000001">
    <property type="protein sequence ID" value="TGG95703.1"/>
    <property type="molecule type" value="Genomic_DNA"/>
</dbReference>
<comment type="function">
    <text evidence="1">Membrane-anchoring subunit of succinate dehydrogenase (SDH).</text>
</comment>
<dbReference type="GO" id="GO:0005886">
    <property type="term" value="C:plasma membrane"/>
    <property type="evidence" value="ECO:0007669"/>
    <property type="project" value="TreeGrafter"/>
</dbReference>
<proteinExistence type="inferred from homology"/>
<feature type="transmembrane region" description="Helical" evidence="13">
    <location>
        <begin position="24"/>
        <end position="44"/>
    </location>
</feature>
<dbReference type="PIRSF" id="PIRSF000178">
    <property type="entry name" value="SDH_cyt_b560"/>
    <property type="match status" value="1"/>
</dbReference>
<dbReference type="AlphaFoldDB" id="A0A4Z0WJK2"/>
<dbReference type="RefSeq" id="WP_135481585.1">
    <property type="nucleotide sequence ID" value="NZ_SRMF01000001.1"/>
</dbReference>
<organism evidence="14 15">
    <name type="scientific">Natronospirillum operosum</name>
    <dbReference type="NCBI Taxonomy" id="2759953"/>
    <lineage>
        <taxon>Bacteria</taxon>
        <taxon>Pseudomonadati</taxon>
        <taxon>Pseudomonadota</taxon>
        <taxon>Gammaproteobacteria</taxon>
        <taxon>Oceanospirillales</taxon>
        <taxon>Natronospirillaceae</taxon>
        <taxon>Natronospirillum</taxon>
    </lineage>
</organism>
<keyword evidence="7 12" id="KW-0479">Metal-binding</keyword>
<evidence type="ECO:0000256" key="10">
    <source>
        <dbReference type="ARBA" id="ARBA00023136"/>
    </source>
</evidence>
<evidence type="ECO:0000256" key="4">
    <source>
        <dbReference type="ARBA" id="ARBA00020076"/>
    </source>
</evidence>
<feature type="binding site" description="axial binding residue" evidence="12">
    <location>
        <position position="80"/>
    </location>
    <ligand>
        <name>heme</name>
        <dbReference type="ChEBI" id="CHEBI:30413"/>
        <note>ligand shared with second transmembrane subunit</note>
    </ligand>
    <ligandPart>
        <name>Fe</name>
        <dbReference type="ChEBI" id="CHEBI:18248"/>
    </ligandPart>
</feature>
<dbReference type="InterPro" id="IPR034804">
    <property type="entry name" value="SQR/QFR_C/D"/>
</dbReference>
<evidence type="ECO:0000256" key="2">
    <source>
        <dbReference type="ARBA" id="ARBA00004141"/>
    </source>
</evidence>
<evidence type="ECO:0000256" key="8">
    <source>
        <dbReference type="ARBA" id="ARBA00022989"/>
    </source>
</evidence>
<dbReference type="InterPro" id="IPR018495">
    <property type="entry name" value="Succ_DH_cyt_bsu_CS"/>
</dbReference>
<dbReference type="InterPro" id="IPR000701">
    <property type="entry name" value="SuccDH_FuR_B_TM-su"/>
</dbReference>
<evidence type="ECO:0000256" key="1">
    <source>
        <dbReference type="ARBA" id="ARBA00004050"/>
    </source>
</evidence>
<protein>
    <recommendedName>
        <fullName evidence="4">Succinate dehydrogenase cytochrome b556 subunit</fullName>
    </recommendedName>
</protein>
<dbReference type="GO" id="GO:0009055">
    <property type="term" value="F:electron transfer activity"/>
    <property type="evidence" value="ECO:0007669"/>
    <property type="project" value="InterPro"/>
</dbReference>
<dbReference type="Proteomes" id="UP000297475">
    <property type="component" value="Unassembled WGS sequence"/>
</dbReference>
<keyword evidence="10 13" id="KW-0472">Membrane</keyword>
<evidence type="ECO:0000256" key="11">
    <source>
        <dbReference type="ARBA" id="ARBA00025912"/>
    </source>
</evidence>
<sequence length="124" mass="13320">MKADRPVNLELTTISFPITAITSILHRISGIAFFVGAAFAVWFLQASLSSPEGFATATAAAEHWLGKLILWGLLAALAYHFVMGIKHLIMDTGIGETLEGGKLMSQLAVLISIVLIVLAGVWVW</sequence>
<comment type="cofactor">
    <cofactor evidence="12">
        <name>heme</name>
        <dbReference type="ChEBI" id="CHEBI:30413"/>
    </cofactor>
    <text evidence="12">The heme is bound between the two transmembrane subunits.</text>
</comment>
<accession>A0A4Z0WJK2</accession>
<evidence type="ECO:0000256" key="7">
    <source>
        <dbReference type="ARBA" id="ARBA00022723"/>
    </source>
</evidence>
<dbReference type="Gene3D" id="1.20.1300.10">
    <property type="entry name" value="Fumarate reductase/succinate dehydrogenase, transmembrane subunit"/>
    <property type="match status" value="1"/>
</dbReference>
<gene>
    <name evidence="14" type="primary">sdhC</name>
    <name evidence="14" type="ORF">E4656_04640</name>
</gene>
<feature type="transmembrane region" description="Helical" evidence="13">
    <location>
        <begin position="103"/>
        <end position="123"/>
    </location>
</feature>
<dbReference type="GO" id="GO:0046872">
    <property type="term" value="F:metal ion binding"/>
    <property type="evidence" value="ECO:0007669"/>
    <property type="project" value="UniProtKB-KW"/>
</dbReference>
<feature type="transmembrane region" description="Helical" evidence="13">
    <location>
        <begin position="64"/>
        <end position="82"/>
    </location>
</feature>
<dbReference type="PANTHER" id="PTHR10978">
    <property type="entry name" value="SUCCINATE DEHYDROGENASE CYTOCHROME B560 SUBUNIT"/>
    <property type="match status" value="1"/>
</dbReference>
<dbReference type="PANTHER" id="PTHR10978:SF5">
    <property type="entry name" value="SUCCINATE DEHYDROGENASE CYTOCHROME B560 SUBUNIT, MITOCHONDRIAL"/>
    <property type="match status" value="1"/>
</dbReference>
<evidence type="ECO:0000256" key="6">
    <source>
        <dbReference type="ARBA" id="ARBA00022692"/>
    </source>
</evidence>
<comment type="subunit">
    <text evidence="11">Part of an enzyme complex containing four subunits: a flavoprotein, an iron-sulfur protein, plus two membrane-anchoring proteins, SdhC and SdhD. The complex can form homotrimers.</text>
</comment>
<dbReference type="GO" id="GO:0006099">
    <property type="term" value="P:tricarboxylic acid cycle"/>
    <property type="evidence" value="ECO:0007669"/>
    <property type="project" value="InterPro"/>
</dbReference>
<dbReference type="PROSITE" id="PS01000">
    <property type="entry name" value="SDH_CYT_1"/>
    <property type="match status" value="1"/>
</dbReference>
<dbReference type="Pfam" id="PF01127">
    <property type="entry name" value="Sdh_cyt"/>
    <property type="match status" value="1"/>
</dbReference>
<dbReference type="SUPFAM" id="SSF81343">
    <property type="entry name" value="Fumarate reductase respiratory complex transmembrane subunits"/>
    <property type="match status" value="1"/>
</dbReference>
<keyword evidence="6 13" id="KW-0812">Transmembrane</keyword>
<keyword evidence="9 12" id="KW-0408">Iron</keyword>
<name>A0A4Z0WJK2_9GAMM</name>
<evidence type="ECO:0000313" key="14">
    <source>
        <dbReference type="EMBL" id="TGG95703.1"/>
    </source>
</evidence>